<name>A0A4C1UQV5_EUMVA</name>
<comment type="caution">
    <text evidence="2">The sequence shown here is derived from an EMBL/GenBank/DDBJ whole genome shotgun (WGS) entry which is preliminary data.</text>
</comment>
<evidence type="ECO:0000313" key="3">
    <source>
        <dbReference type="Proteomes" id="UP000299102"/>
    </source>
</evidence>
<reference evidence="2 3" key="1">
    <citation type="journal article" date="2019" name="Commun. Biol.">
        <title>The bagworm genome reveals a unique fibroin gene that provides high tensile strength.</title>
        <authorList>
            <person name="Kono N."/>
            <person name="Nakamura H."/>
            <person name="Ohtoshi R."/>
            <person name="Tomita M."/>
            <person name="Numata K."/>
            <person name="Arakawa K."/>
        </authorList>
    </citation>
    <scope>NUCLEOTIDE SEQUENCE [LARGE SCALE GENOMIC DNA]</scope>
</reference>
<evidence type="ECO:0000256" key="1">
    <source>
        <dbReference type="SAM" id="MobiDB-lite"/>
    </source>
</evidence>
<keyword evidence="3" id="KW-1185">Reference proteome</keyword>
<accession>A0A4C1UQV5</accession>
<dbReference type="AlphaFoldDB" id="A0A4C1UQV5"/>
<organism evidence="2 3">
    <name type="scientific">Eumeta variegata</name>
    <name type="common">Bagworm moth</name>
    <name type="synonym">Eumeta japonica</name>
    <dbReference type="NCBI Taxonomy" id="151549"/>
    <lineage>
        <taxon>Eukaryota</taxon>
        <taxon>Metazoa</taxon>
        <taxon>Ecdysozoa</taxon>
        <taxon>Arthropoda</taxon>
        <taxon>Hexapoda</taxon>
        <taxon>Insecta</taxon>
        <taxon>Pterygota</taxon>
        <taxon>Neoptera</taxon>
        <taxon>Endopterygota</taxon>
        <taxon>Lepidoptera</taxon>
        <taxon>Glossata</taxon>
        <taxon>Ditrysia</taxon>
        <taxon>Tineoidea</taxon>
        <taxon>Psychidae</taxon>
        <taxon>Oiketicinae</taxon>
        <taxon>Eumeta</taxon>
    </lineage>
</organism>
<evidence type="ECO:0000313" key="2">
    <source>
        <dbReference type="EMBL" id="GBP28417.1"/>
    </source>
</evidence>
<protein>
    <submittedName>
        <fullName evidence="2">Uncharacterized protein</fullName>
    </submittedName>
</protein>
<feature type="region of interest" description="Disordered" evidence="1">
    <location>
        <begin position="133"/>
        <end position="154"/>
    </location>
</feature>
<gene>
    <name evidence="2" type="ORF">EVAR_102990_1</name>
</gene>
<dbReference type="EMBL" id="BGZK01000206">
    <property type="protein sequence ID" value="GBP28417.1"/>
    <property type="molecule type" value="Genomic_DNA"/>
</dbReference>
<sequence length="154" mass="16741">MGEGVGCWRKEGVCGLMGREWATRTHSLDEMQQQKLLLHPCILLECGIAPVKSAHLRAAQGIVISAKTSSHDRSYPSNRSHLAIDNTAIRSKPGVYCIRGLIVRRRAAGECRARGRARARSWAAGGRSIGDVTSRALTNGADETAHRSMPPIPF</sequence>
<dbReference type="Proteomes" id="UP000299102">
    <property type="component" value="Unassembled WGS sequence"/>
</dbReference>
<proteinExistence type="predicted"/>